<keyword evidence="4 9" id="KW-0812">Transmembrane</keyword>
<evidence type="ECO:0000256" key="1">
    <source>
        <dbReference type="ARBA" id="ARBA00004651"/>
    </source>
</evidence>
<feature type="compositionally biased region" description="Low complexity" evidence="8">
    <location>
        <begin position="536"/>
        <end position="550"/>
    </location>
</feature>
<dbReference type="GO" id="GO:0005886">
    <property type="term" value="C:plasma membrane"/>
    <property type="evidence" value="ECO:0007669"/>
    <property type="project" value="UniProtKB-SubCell"/>
</dbReference>
<dbReference type="Proteomes" id="UP000199039">
    <property type="component" value="Unassembled WGS sequence"/>
</dbReference>
<name>A0A1G6RXP7_9MICO</name>
<evidence type="ECO:0000256" key="3">
    <source>
        <dbReference type="ARBA" id="ARBA00022679"/>
    </source>
</evidence>
<feature type="domain" description="Acyltransferase 3" evidence="10">
    <location>
        <begin position="47"/>
        <end position="417"/>
    </location>
</feature>
<keyword evidence="7 11" id="KW-0012">Acyltransferase</keyword>
<keyword evidence="12" id="KW-1185">Reference proteome</keyword>
<feature type="transmembrane region" description="Helical" evidence="9">
    <location>
        <begin position="115"/>
        <end position="134"/>
    </location>
</feature>
<evidence type="ECO:0000256" key="6">
    <source>
        <dbReference type="ARBA" id="ARBA00023136"/>
    </source>
</evidence>
<evidence type="ECO:0000256" key="7">
    <source>
        <dbReference type="ARBA" id="ARBA00023315"/>
    </source>
</evidence>
<feature type="transmembrane region" description="Helical" evidence="9">
    <location>
        <begin position="236"/>
        <end position="257"/>
    </location>
</feature>
<feature type="transmembrane region" description="Helical" evidence="9">
    <location>
        <begin position="177"/>
        <end position="198"/>
    </location>
</feature>
<dbReference type="Pfam" id="PF01757">
    <property type="entry name" value="Acyl_transf_3"/>
    <property type="match status" value="1"/>
</dbReference>
<dbReference type="InterPro" id="IPR002656">
    <property type="entry name" value="Acyl_transf_3_dom"/>
</dbReference>
<feature type="transmembrane region" description="Helical" evidence="9">
    <location>
        <begin position="205"/>
        <end position="224"/>
    </location>
</feature>
<sequence length="715" mass="75377">MTSGSSSHPAAAARQTARPGLAVTTGSVGTVRKPSVPRAASSRPPRIHGLDSLRALAVLAVVTYHLAPGLLPGGFVGVDVFFVLSGFLITTLLVRERVQTGRVSLRRFWTRRARRLLPAMVTVVVACTATAGLLGGDVLVGIRSQVMGALTFASNWVYIAQGASYSSDLSPQLFANFWSLAVEEQFYLFWPLVLLAVFTIRRSRTAGLVVTGTFAVASAVWMAVRYDPLFDPSRVYFGTDTHLFGLMAGAFFALWFAPRSPLVRDVAGAAEVLDDAPRAERTGARWTAPLARLFAVPARRRGARLALGAASAVGLVWLSFTLSVDAPSAYRGGLVLASLFTVGLIAFVVRSQPLTRRCEVAPLRWVGVRSYGLYLWHWPLLVLVSQVMGADHPGHGSPWLVVAVTLALTVAAAWASYRFIERPVMVRGIGTLLRTAWDRVRRMALVAWAERRSPARTARGRVRLAVAIAGTLLVVSSVTAAFVRAPEVSELEAEIERGAQAAADGQTSAPVTVPTAPAADPTVPTGATPDAPPSAPAVTEPAPPTAGVAAAPAGDQVTVIGDSVTLISAASLQAALPGVYIDAEVSRQMSTAPEVAAALSAGGALRPYVVLSLGTNSTVNERVMDAAIAAIGPDRTIVLVTGYGDRPWIGPTNDQMRSAAARFPNVVVADWQTTIAAHPESLGKDGVHPQASGQELYAQMLVAGLAQAQAHRSGQ</sequence>
<gene>
    <name evidence="11" type="ORF">SAMN05216410_2807</name>
</gene>
<dbReference type="STRING" id="1814289.SAMN05216410_2807"/>
<feature type="transmembrane region" description="Helical" evidence="9">
    <location>
        <begin position="330"/>
        <end position="350"/>
    </location>
</feature>
<keyword evidence="2" id="KW-1003">Cell membrane</keyword>
<proteinExistence type="predicted"/>
<feature type="transmembrane region" description="Helical" evidence="9">
    <location>
        <begin position="73"/>
        <end position="94"/>
    </location>
</feature>
<dbReference type="AlphaFoldDB" id="A0A1G6RXP7"/>
<dbReference type="GO" id="GO:0016787">
    <property type="term" value="F:hydrolase activity"/>
    <property type="evidence" value="ECO:0007669"/>
    <property type="project" value="UniProtKB-KW"/>
</dbReference>
<feature type="transmembrane region" description="Helical" evidence="9">
    <location>
        <begin position="462"/>
        <end position="483"/>
    </location>
</feature>
<feature type="transmembrane region" description="Helical" evidence="9">
    <location>
        <begin position="396"/>
        <end position="417"/>
    </location>
</feature>
<evidence type="ECO:0000256" key="5">
    <source>
        <dbReference type="ARBA" id="ARBA00022989"/>
    </source>
</evidence>
<dbReference type="GO" id="GO:0016747">
    <property type="term" value="F:acyltransferase activity, transferring groups other than amino-acyl groups"/>
    <property type="evidence" value="ECO:0007669"/>
    <property type="project" value="InterPro"/>
</dbReference>
<feature type="transmembrane region" description="Helical" evidence="9">
    <location>
        <begin position="371"/>
        <end position="390"/>
    </location>
</feature>
<evidence type="ECO:0000259" key="10">
    <source>
        <dbReference type="Pfam" id="PF01757"/>
    </source>
</evidence>
<comment type="subcellular location">
    <subcellularLocation>
        <location evidence="1">Cell membrane</location>
        <topology evidence="1">Multi-pass membrane protein</topology>
    </subcellularLocation>
</comment>
<dbReference type="OrthoDB" id="3404679at2"/>
<dbReference type="GO" id="GO:0009103">
    <property type="term" value="P:lipopolysaccharide biosynthetic process"/>
    <property type="evidence" value="ECO:0007669"/>
    <property type="project" value="TreeGrafter"/>
</dbReference>
<evidence type="ECO:0000256" key="4">
    <source>
        <dbReference type="ARBA" id="ARBA00022692"/>
    </source>
</evidence>
<keyword evidence="11" id="KW-0378">Hydrolase</keyword>
<feature type="region of interest" description="Disordered" evidence="8">
    <location>
        <begin position="497"/>
        <end position="550"/>
    </location>
</feature>
<feature type="transmembrane region" description="Helical" evidence="9">
    <location>
        <begin position="305"/>
        <end position="324"/>
    </location>
</feature>
<accession>A0A1G6RXP7</accession>
<dbReference type="PANTHER" id="PTHR23028:SF53">
    <property type="entry name" value="ACYL_TRANSF_3 DOMAIN-CONTAINING PROTEIN"/>
    <property type="match status" value="1"/>
</dbReference>
<organism evidence="11 12">
    <name type="scientific">Sanguibacter gelidistatuariae</name>
    <dbReference type="NCBI Taxonomy" id="1814289"/>
    <lineage>
        <taxon>Bacteria</taxon>
        <taxon>Bacillati</taxon>
        <taxon>Actinomycetota</taxon>
        <taxon>Actinomycetes</taxon>
        <taxon>Micrococcales</taxon>
        <taxon>Sanguibacteraceae</taxon>
        <taxon>Sanguibacter</taxon>
    </lineage>
</organism>
<reference evidence="11 12" key="1">
    <citation type="submission" date="2016-09" db="EMBL/GenBank/DDBJ databases">
        <authorList>
            <person name="Capua I."/>
            <person name="De Benedictis P."/>
            <person name="Joannis T."/>
            <person name="Lombin L.H."/>
            <person name="Cattoli G."/>
        </authorList>
    </citation>
    <scope>NUCLEOTIDE SEQUENCE [LARGE SCALE GENOMIC DNA]</scope>
    <source>
        <strain evidence="11 12">ISLP-3</strain>
    </source>
</reference>
<evidence type="ECO:0000256" key="8">
    <source>
        <dbReference type="SAM" id="MobiDB-lite"/>
    </source>
</evidence>
<dbReference type="InterPro" id="IPR036514">
    <property type="entry name" value="SGNH_hydro_sf"/>
</dbReference>
<evidence type="ECO:0000313" key="11">
    <source>
        <dbReference type="EMBL" id="SDD09348.1"/>
    </source>
</evidence>
<dbReference type="Gene3D" id="3.40.50.1110">
    <property type="entry name" value="SGNH hydrolase"/>
    <property type="match status" value="1"/>
</dbReference>
<feature type="compositionally biased region" description="Low complexity" evidence="8">
    <location>
        <begin position="509"/>
        <end position="529"/>
    </location>
</feature>
<dbReference type="SUPFAM" id="SSF52266">
    <property type="entry name" value="SGNH hydrolase"/>
    <property type="match status" value="1"/>
</dbReference>
<dbReference type="CDD" id="cd01840">
    <property type="entry name" value="SGNH_hydrolase_yrhL_like"/>
    <property type="match status" value="1"/>
</dbReference>
<dbReference type="PANTHER" id="PTHR23028">
    <property type="entry name" value="ACETYLTRANSFERASE"/>
    <property type="match status" value="1"/>
</dbReference>
<evidence type="ECO:0000313" key="12">
    <source>
        <dbReference type="Proteomes" id="UP000199039"/>
    </source>
</evidence>
<dbReference type="InterPro" id="IPR050879">
    <property type="entry name" value="Acyltransferase_3"/>
</dbReference>
<evidence type="ECO:0000256" key="9">
    <source>
        <dbReference type="SAM" id="Phobius"/>
    </source>
</evidence>
<dbReference type="EMBL" id="FMYH01000005">
    <property type="protein sequence ID" value="SDD09348.1"/>
    <property type="molecule type" value="Genomic_DNA"/>
</dbReference>
<evidence type="ECO:0000256" key="2">
    <source>
        <dbReference type="ARBA" id="ARBA00022475"/>
    </source>
</evidence>
<protein>
    <submittedName>
        <fullName evidence="11">Peptidoglycan/LPS O-acetylase OafA/YrhL, contains acyltransferase and SGNH-hydrolase domains</fullName>
    </submittedName>
</protein>
<dbReference type="RefSeq" id="WP_093184109.1">
    <property type="nucleotide sequence ID" value="NZ_FMYH01000005.1"/>
</dbReference>
<keyword evidence="3 11" id="KW-0808">Transferase</keyword>
<keyword evidence="6 9" id="KW-0472">Membrane</keyword>
<keyword evidence="5 9" id="KW-1133">Transmembrane helix</keyword>